<feature type="transmembrane region" description="Helical" evidence="1">
    <location>
        <begin position="115"/>
        <end position="137"/>
    </location>
</feature>
<evidence type="ECO:0000313" key="3">
    <source>
        <dbReference type="Proteomes" id="UP000244827"/>
    </source>
</evidence>
<name>A0A2R2YB27_9CAUD</name>
<dbReference type="EMBL" id="MF893340">
    <property type="protein sequence ID" value="ATN92892.1"/>
    <property type="molecule type" value="Genomic_DNA"/>
</dbReference>
<protein>
    <submittedName>
        <fullName evidence="2">Uncharacterized protein</fullName>
    </submittedName>
</protein>
<keyword evidence="1" id="KW-1133">Transmembrane helix</keyword>
<keyword evidence="1" id="KW-0812">Transmembrane</keyword>
<evidence type="ECO:0000256" key="1">
    <source>
        <dbReference type="SAM" id="Phobius"/>
    </source>
</evidence>
<keyword evidence="1" id="KW-0472">Membrane</keyword>
<gene>
    <name evidence="2" type="ORF">PPSC2_129</name>
</gene>
<reference evidence="2 3" key="1">
    <citation type="journal article" date="2018" name="Arch. Virol.">
        <title>Genomic characterization and phylogenetic analysis of the novel Pseudomonas phage PPSC2.</title>
        <authorList>
            <person name="Wu X."/>
            <person name="Wu Y."/>
            <person name="Tang Y."/>
            <person name="Gan B."/>
        </authorList>
    </citation>
    <scope>NUCLEOTIDE SEQUENCE [LARGE SCALE GENOMIC DNA]</scope>
</reference>
<dbReference type="PROSITE" id="PS51257">
    <property type="entry name" value="PROKAR_LIPOPROTEIN"/>
    <property type="match status" value="1"/>
</dbReference>
<evidence type="ECO:0000313" key="2">
    <source>
        <dbReference type="EMBL" id="ATN92892.1"/>
    </source>
</evidence>
<dbReference type="Proteomes" id="UP000244827">
    <property type="component" value="Segment"/>
</dbReference>
<keyword evidence="3" id="KW-1185">Reference proteome</keyword>
<organism evidence="2 3">
    <name type="scientific">Pseudomonas phage PPSC2</name>
    <dbReference type="NCBI Taxonomy" id="2041350"/>
    <lineage>
        <taxon>Viruses</taxon>
        <taxon>Duplodnaviria</taxon>
        <taxon>Heunggongvirae</taxon>
        <taxon>Uroviricota</taxon>
        <taxon>Caudoviricetes</taxon>
        <taxon>Vandenendeviridae</taxon>
        <taxon>Gorskivirinae</taxon>
        <taxon>Shenlongvirus</taxon>
        <taxon>Shenlongvirus PPSC2</taxon>
    </lineage>
</organism>
<proteinExistence type="predicted"/>
<accession>A0A2R2YB27</accession>
<sequence length="154" mass="17482">MTKVFKQWLMVVVALFILSAASCVPAGKVVEQYTTKVSYDAELIQAYKTFEKCGSKNHYACEVFYGKLRLKDSGMVVQRELDGFLYQNFEKADGTRPVLAYVTMSRKDFGESPPLWASLLNLTGALICVMLLISLFYGMLELPEKVKTEIKNRR</sequence>